<accession>A0A4P7NTA2</accession>
<name>A0A4P7NTA2_PYROR</name>
<dbReference type="EMBL" id="CP034210">
    <property type="protein sequence ID" value="QBZ65681.1"/>
    <property type="molecule type" value="Genomic_DNA"/>
</dbReference>
<evidence type="ECO:0000313" key="3">
    <source>
        <dbReference type="Proteomes" id="UP000294847"/>
    </source>
</evidence>
<sequence length="54" mass="5865">MWAPFKSWIALYADGGDTRSCFLALEMSDSKGVAEGDLIGPSPRPGKDESRHPL</sequence>
<protein>
    <submittedName>
        <fullName evidence="2">Uncharacterized protein</fullName>
    </submittedName>
</protein>
<organism evidence="2 3">
    <name type="scientific">Pyricularia oryzae</name>
    <name type="common">Rice blast fungus</name>
    <name type="synonym">Magnaporthe oryzae</name>
    <dbReference type="NCBI Taxonomy" id="318829"/>
    <lineage>
        <taxon>Eukaryota</taxon>
        <taxon>Fungi</taxon>
        <taxon>Dikarya</taxon>
        <taxon>Ascomycota</taxon>
        <taxon>Pezizomycotina</taxon>
        <taxon>Sordariomycetes</taxon>
        <taxon>Sordariomycetidae</taxon>
        <taxon>Magnaporthales</taxon>
        <taxon>Pyriculariaceae</taxon>
        <taxon>Pyricularia</taxon>
    </lineage>
</organism>
<evidence type="ECO:0000256" key="1">
    <source>
        <dbReference type="SAM" id="MobiDB-lite"/>
    </source>
</evidence>
<dbReference type="Proteomes" id="UP000294847">
    <property type="component" value="Chromosome 7"/>
</dbReference>
<dbReference type="AlphaFoldDB" id="A0A4P7NTA2"/>
<reference evidence="2 3" key="1">
    <citation type="journal article" date="2019" name="Mol. Biol. Evol.">
        <title>Blast fungal genomes show frequent chromosomal changes, gene gains and losses, and effector gene turnover.</title>
        <authorList>
            <person name="Gomez Luciano L.B."/>
            <person name="Jason Tsai I."/>
            <person name="Chuma I."/>
            <person name="Tosa Y."/>
            <person name="Chen Y.H."/>
            <person name="Li J.Y."/>
            <person name="Li M.Y."/>
            <person name="Jade Lu M.Y."/>
            <person name="Nakayashiki H."/>
            <person name="Li W.H."/>
        </authorList>
    </citation>
    <scope>NUCLEOTIDE SEQUENCE [LARGE SCALE GENOMIC DNA]</scope>
    <source>
        <strain evidence="2">MZ5-1-6</strain>
    </source>
</reference>
<gene>
    <name evidence="2" type="ORF">PoMZ_12644</name>
</gene>
<proteinExistence type="predicted"/>
<dbReference type="VEuPathDB" id="FungiDB:M_BR32_EuGene_00054651"/>
<feature type="region of interest" description="Disordered" evidence="1">
    <location>
        <begin position="33"/>
        <end position="54"/>
    </location>
</feature>
<feature type="compositionally biased region" description="Basic and acidic residues" evidence="1">
    <location>
        <begin position="45"/>
        <end position="54"/>
    </location>
</feature>
<evidence type="ECO:0000313" key="2">
    <source>
        <dbReference type="EMBL" id="QBZ65681.1"/>
    </source>
</evidence>